<evidence type="ECO:0000256" key="7">
    <source>
        <dbReference type="ARBA" id="ARBA00023004"/>
    </source>
</evidence>
<dbReference type="SMART" id="SM00729">
    <property type="entry name" value="Elp3"/>
    <property type="match status" value="1"/>
</dbReference>
<reference evidence="13 14" key="1">
    <citation type="journal article" date="2016" name="Nat. Commun.">
        <title>Thousands of microbial genomes shed light on interconnected biogeochemical processes in an aquifer system.</title>
        <authorList>
            <person name="Anantharaman K."/>
            <person name="Brown C.T."/>
            <person name="Hug L.A."/>
            <person name="Sharon I."/>
            <person name="Castelle C.J."/>
            <person name="Probst A.J."/>
            <person name="Thomas B.C."/>
            <person name="Singh A."/>
            <person name="Wilkins M.J."/>
            <person name="Karaoz U."/>
            <person name="Brodie E.L."/>
            <person name="Williams K.H."/>
            <person name="Hubbard S.S."/>
            <person name="Banfield J.F."/>
        </authorList>
    </citation>
    <scope>NUCLEOTIDE SEQUENCE [LARGE SCALE GENOMIC DNA]</scope>
</reference>
<evidence type="ECO:0000256" key="6">
    <source>
        <dbReference type="ARBA" id="ARBA00022723"/>
    </source>
</evidence>
<dbReference type="InterPro" id="IPR038135">
    <property type="entry name" value="Methylthiotransferase_N_sf"/>
</dbReference>
<dbReference type="SFLD" id="SFLDS00029">
    <property type="entry name" value="Radical_SAM"/>
    <property type="match status" value="1"/>
</dbReference>
<dbReference type="GO" id="GO:0046872">
    <property type="term" value="F:metal ion binding"/>
    <property type="evidence" value="ECO:0007669"/>
    <property type="project" value="UniProtKB-KW"/>
</dbReference>
<keyword evidence="8" id="KW-0411">Iron-sulfur</keyword>
<dbReference type="PROSITE" id="PS50926">
    <property type="entry name" value="TRAM"/>
    <property type="match status" value="1"/>
</dbReference>
<evidence type="ECO:0000259" key="10">
    <source>
        <dbReference type="PROSITE" id="PS50926"/>
    </source>
</evidence>
<evidence type="ECO:0000256" key="3">
    <source>
        <dbReference type="ARBA" id="ARBA00022485"/>
    </source>
</evidence>
<evidence type="ECO:0000313" key="13">
    <source>
        <dbReference type="EMBL" id="OGZ27842.1"/>
    </source>
</evidence>
<evidence type="ECO:0000256" key="4">
    <source>
        <dbReference type="ARBA" id="ARBA00022679"/>
    </source>
</evidence>
<evidence type="ECO:0000256" key="8">
    <source>
        <dbReference type="ARBA" id="ARBA00023014"/>
    </source>
</evidence>
<dbReference type="STRING" id="1801677.A2365_03930"/>
<dbReference type="GO" id="GO:0035597">
    <property type="term" value="F:tRNA-2-methylthio-N(6)-dimethylallyladenosine(37) synthase activity"/>
    <property type="evidence" value="ECO:0007669"/>
    <property type="project" value="UniProtKB-EC"/>
</dbReference>
<dbReference type="NCBIfam" id="TIGR01574">
    <property type="entry name" value="miaB-methiolase"/>
    <property type="match status" value="1"/>
</dbReference>
<evidence type="ECO:0000256" key="9">
    <source>
        <dbReference type="ARBA" id="ARBA00033765"/>
    </source>
</evidence>
<dbReference type="GO" id="GO:0051539">
    <property type="term" value="F:4 iron, 4 sulfur cluster binding"/>
    <property type="evidence" value="ECO:0007669"/>
    <property type="project" value="UniProtKB-KW"/>
</dbReference>
<dbReference type="Proteomes" id="UP000177740">
    <property type="component" value="Unassembled WGS sequence"/>
</dbReference>
<dbReference type="SFLD" id="SFLDG01082">
    <property type="entry name" value="B12-binding_domain_containing"/>
    <property type="match status" value="1"/>
</dbReference>
<dbReference type="FunFam" id="3.80.30.20:FF:000001">
    <property type="entry name" value="tRNA-2-methylthio-N(6)-dimethylallyladenosine synthase 2"/>
    <property type="match status" value="1"/>
</dbReference>
<dbReference type="Gene3D" id="3.80.30.20">
    <property type="entry name" value="tm_1862 like domain"/>
    <property type="match status" value="1"/>
</dbReference>
<dbReference type="InterPro" id="IPR013848">
    <property type="entry name" value="Methylthiotransferase_N"/>
</dbReference>
<dbReference type="Gene3D" id="3.40.50.12160">
    <property type="entry name" value="Methylthiotransferase, N-terminal domain"/>
    <property type="match status" value="1"/>
</dbReference>
<dbReference type="PROSITE" id="PS51918">
    <property type="entry name" value="RADICAL_SAM"/>
    <property type="match status" value="1"/>
</dbReference>
<dbReference type="AlphaFoldDB" id="A0A1G2EQL6"/>
<gene>
    <name evidence="13" type="ORF">A2365_03930</name>
</gene>
<dbReference type="PROSITE" id="PS51449">
    <property type="entry name" value="MTTASE_N"/>
    <property type="match status" value="1"/>
</dbReference>
<evidence type="ECO:0000259" key="11">
    <source>
        <dbReference type="PROSITE" id="PS51449"/>
    </source>
</evidence>
<dbReference type="NCBIfam" id="TIGR00089">
    <property type="entry name" value="MiaB/RimO family radical SAM methylthiotransferase"/>
    <property type="match status" value="1"/>
</dbReference>
<dbReference type="SFLD" id="SFLDG01061">
    <property type="entry name" value="methylthiotransferase"/>
    <property type="match status" value="1"/>
</dbReference>
<evidence type="ECO:0000256" key="1">
    <source>
        <dbReference type="ARBA" id="ARBA00001966"/>
    </source>
</evidence>
<keyword evidence="7" id="KW-0408">Iron</keyword>
<name>A0A1G2EQL6_9BACT</name>
<organism evidence="13 14">
    <name type="scientific">Candidatus Nealsonbacteria bacterium RIFOXYB1_FULL_40_15</name>
    <dbReference type="NCBI Taxonomy" id="1801677"/>
    <lineage>
        <taxon>Bacteria</taxon>
        <taxon>Candidatus Nealsoniibacteriota</taxon>
    </lineage>
</organism>
<feature type="domain" description="MTTase N-terminal" evidence="11">
    <location>
        <begin position="1"/>
        <end position="108"/>
    </location>
</feature>
<sequence length="402" mass="46772">MRYFIITYGCQMNISDSERISGAMKRSGLKPAKSLEESDLAVINMCSVRRSASDRILGSLPKFKGKTTVLTGCILPKERRRFSKFFDYVLDIKELGEWPFSSFKEKDYFRIEPEYSSKFSACIPIMTGCNNFCSYCAVPYTRGREISRPKKEIIKEAKTLVEKGFKEIWLLGQNVNSYKYEFSDLLRKINTIPGKFWIRFTSSHPKDFSEDLIKTMKECSKITPYLNLPVQSGDSNVLKRMNRPYTIKKYKEIVKKIRKEIPEISISTDVIVGFCGETKKEFENTKKLFKEIKYDMAYINKYSERPGTESAEKMKDDISKKEKSRREKELNEILKETALKNNKKYEGKTIEVLISEFRKGFLYGKSKNYKTVRIEGSEEMVGSFRQVKIKRALSWGLEGILK</sequence>
<dbReference type="CDD" id="cd01335">
    <property type="entry name" value="Radical_SAM"/>
    <property type="match status" value="1"/>
</dbReference>
<dbReference type="InterPro" id="IPR058240">
    <property type="entry name" value="rSAM_sf"/>
</dbReference>
<feature type="domain" description="Radical SAM core" evidence="12">
    <location>
        <begin position="115"/>
        <end position="340"/>
    </location>
</feature>
<evidence type="ECO:0000256" key="5">
    <source>
        <dbReference type="ARBA" id="ARBA00022691"/>
    </source>
</evidence>
<dbReference type="SUPFAM" id="SSF102114">
    <property type="entry name" value="Radical SAM enzymes"/>
    <property type="match status" value="1"/>
</dbReference>
<dbReference type="InterPro" id="IPR002792">
    <property type="entry name" value="TRAM_dom"/>
</dbReference>
<dbReference type="EMBL" id="MHMM01000004">
    <property type="protein sequence ID" value="OGZ27842.1"/>
    <property type="molecule type" value="Genomic_DNA"/>
</dbReference>
<accession>A0A1G2EQL6</accession>
<dbReference type="Pfam" id="PF04055">
    <property type="entry name" value="Radical_SAM"/>
    <property type="match status" value="1"/>
</dbReference>
<keyword evidence="6" id="KW-0479">Metal-binding</keyword>
<protein>
    <recommendedName>
        <fullName evidence="9">tRNA-2-methylthio-N(6)-dimethylallyladenosine synthase</fullName>
        <ecNumber evidence="9">2.8.4.3</ecNumber>
    </recommendedName>
</protein>
<dbReference type="InterPro" id="IPR020612">
    <property type="entry name" value="Methylthiotransferase_CS"/>
</dbReference>
<dbReference type="PROSITE" id="PS01278">
    <property type="entry name" value="MTTASE_RADICAL"/>
    <property type="match status" value="1"/>
</dbReference>
<evidence type="ECO:0000256" key="2">
    <source>
        <dbReference type="ARBA" id="ARBA00003234"/>
    </source>
</evidence>
<keyword evidence="5" id="KW-0949">S-adenosyl-L-methionine</keyword>
<dbReference type="GO" id="GO:0005829">
    <property type="term" value="C:cytosol"/>
    <property type="evidence" value="ECO:0007669"/>
    <property type="project" value="TreeGrafter"/>
</dbReference>
<dbReference type="InterPro" id="IPR023404">
    <property type="entry name" value="rSAM_horseshoe"/>
</dbReference>
<evidence type="ECO:0000259" key="12">
    <source>
        <dbReference type="PROSITE" id="PS51918"/>
    </source>
</evidence>
<feature type="domain" description="TRAM" evidence="10">
    <location>
        <begin position="343"/>
        <end position="402"/>
    </location>
</feature>
<comment type="cofactor">
    <cofactor evidence="1">
        <name>[4Fe-4S] cluster</name>
        <dbReference type="ChEBI" id="CHEBI:49883"/>
    </cofactor>
</comment>
<dbReference type="EC" id="2.8.4.3" evidence="9"/>
<dbReference type="InterPro" id="IPR006638">
    <property type="entry name" value="Elp3/MiaA/NifB-like_rSAM"/>
</dbReference>
<proteinExistence type="predicted"/>
<comment type="function">
    <text evidence="2">Catalyzes the methylthiolation of N6-(dimethylallyl)adenosine (i(6)A), leading to the formation of 2-methylthio-N6-(dimethylallyl)adenosine (ms(2)i(6)A) at position 37 in tRNAs that read codons beginning with uridine.</text>
</comment>
<keyword evidence="3" id="KW-0004">4Fe-4S</keyword>
<dbReference type="InterPro" id="IPR005839">
    <property type="entry name" value="Methylthiotransferase"/>
</dbReference>
<keyword evidence="4 13" id="KW-0808">Transferase</keyword>
<dbReference type="Pfam" id="PF01938">
    <property type="entry name" value="TRAM"/>
    <property type="match status" value="1"/>
</dbReference>
<comment type="caution">
    <text evidence="13">The sequence shown here is derived from an EMBL/GenBank/DDBJ whole genome shotgun (WGS) entry which is preliminary data.</text>
</comment>
<dbReference type="PANTHER" id="PTHR43020">
    <property type="entry name" value="CDK5 REGULATORY SUBUNIT-ASSOCIATED PROTEIN 1"/>
    <property type="match status" value="1"/>
</dbReference>
<dbReference type="PANTHER" id="PTHR43020:SF2">
    <property type="entry name" value="MITOCHONDRIAL TRNA METHYLTHIOTRANSFERASE CDK5RAP1"/>
    <property type="match status" value="1"/>
</dbReference>
<evidence type="ECO:0000313" key="14">
    <source>
        <dbReference type="Proteomes" id="UP000177740"/>
    </source>
</evidence>
<dbReference type="Pfam" id="PF00919">
    <property type="entry name" value="UPF0004"/>
    <property type="match status" value="1"/>
</dbReference>
<dbReference type="InterPro" id="IPR007197">
    <property type="entry name" value="rSAM"/>
</dbReference>